<keyword evidence="2" id="KW-1185">Reference proteome</keyword>
<gene>
    <name evidence="1" type="ORF">SMTD_LOCUS2870</name>
</gene>
<name>A0A183NL84_9TREM</name>
<reference evidence="1 2" key="1">
    <citation type="submission" date="2018-11" db="EMBL/GenBank/DDBJ databases">
        <authorList>
            <consortium name="Pathogen Informatics"/>
        </authorList>
    </citation>
    <scope>NUCLEOTIDE SEQUENCE [LARGE SCALE GENOMIC DNA]</scope>
    <source>
        <strain>Denwood</strain>
        <strain evidence="2">Zambia</strain>
    </source>
</reference>
<dbReference type="EMBL" id="UZAL01004387">
    <property type="protein sequence ID" value="VDO90126.1"/>
    <property type="molecule type" value="Genomic_DNA"/>
</dbReference>
<evidence type="ECO:0000313" key="2">
    <source>
        <dbReference type="Proteomes" id="UP000269396"/>
    </source>
</evidence>
<dbReference type="AlphaFoldDB" id="A0A183NL84"/>
<sequence length="39" mass="4457">MTLKMTKSILNNEQQSHPSFHVTFDLGCTEDSKLMISDE</sequence>
<dbReference type="Proteomes" id="UP000269396">
    <property type="component" value="Unassembled WGS sequence"/>
</dbReference>
<organism evidence="1 2">
    <name type="scientific">Schistosoma mattheei</name>
    <dbReference type="NCBI Taxonomy" id="31246"/>
    <lineage>
        <taxon>Eukaryota</taxon>
        <taxon>Metazoa</taxon>
        <taxon>Spiralia</taxon>
        <taxon>Lophotrochozoa</taxon>
        <taxon>Platyhelminthes</taxon>
        <taxon>Trematoda</taxon>
        <taxon>Digenea</taxon>
        <taxon>Strigeidida</taxon>
        <taxon>Schistosomatoidea</taxon>
        <taxon>Schistosomatidae</taxon>
        <taxon>Schistosoma</taxon>
    </lineage>
</organism>
<protein>
    <submittedName>
        <fullName evidence="1">Uncharacterized protein</fullName>
    </submittedName>
</protein>
<proteinExistence type="predicted"/>
<evidence type="ECO:0000313" key="1">
    <source>
        <dbReference type="EMBL" id="VDO90126.1"/>
    </source>
</evidence>
<accession>A0A183NL84</accession>